<gene>
    <name evidence="2" type="ORF">K505DRAFT_364337</name>
</gene>
<name>A0A6A6X3S7_9PLEO</name>
<reference evidence="2" key="1">
    <citation type="journal article" date="2020" name="Stud. Mycol.">
        <title>101 Dothideomycetes genomes: a test case for predicting lifestyles and emergence of pathogens.</title>
        <authorList>
            <person name="Haridas S."/>
            <person name="Albert R."/>
            <person name="Binder M."/>
            <person name="Bloem J."/>
            <person name="Labutti K."/>
            <person name="Salamov A."/>
            <person name="Andreopoulos B."/>
            <person name="Baker S."/>
            <person name="Barry K."/>
            <person name="Bills G."/>
            <person name="Bluhm B."/>
            <person name="Cannon C."/>
            <person name="Castanera R."/>
            <person name="Culley D."/>
            <person name="Daum C."/>
            <person name="Ezra D."/>
            <person name="Gonzalez J."/>
            <person name="Henrissat B."/>
            <person name="Kuo A."/>
            <person name="Liang C."/>
            <person name="Lipzen A."/>
            <person name="Lutzoni F."/>
            <person name="Magnuson J."/>
            <person name="Mondo S."/>
            <person name="Nolan M."/>
            <person name="Ohm R."/>
            <person name="Pangilinan J."/>
            <person name="Park H.-J."/>
            <person name="Ramirez L."/>
            <person name="Alfaro M."/>
            <person name="Sun H."/>
            <person name="Tritt A."/>
            <person name="Yoshinaga Y."/>
            <person name="Zwiers L.-H."/>
            <person name="Turgeon B."/>
            <person name="Goodwin S."/>
            <person name="Spatafora J."/>
            <person name="Crous P."/>
            <person name="Grigoriev I."/>
        </authorList>
    </citation>
    <scope>NUCLEOTIDE SEQUENCE</scope>
    <source>
        <strain evidence="2">CBS 109.77</strain>
    </source>
</reference>
<organism evidence="2 3">
    <name type="scientific">Melanomma pulvis-pyrius CBS 109.77</name>
    <dbReference type="NCBI Taxonomy" id="1314802"/>
    <lineage>
        <taxon>Eukaryota</taxon>
        <taxon>Fungi</taxon>
        <taxon>Dikarya</taxon>
        <taxon>Ascomycota</taxon>
        <taxon>Pezizomycotina</taxon>
        <taxon>Dothideomycetes</taxon>
        <taxon>Pleosporomycetidae</taxon>
        <taxon>Pleosporales</taxon>
        <taxon>Melanommataceae</taxon>
        <taxon>Melanomma</taxon>
    </lineage>
</organism>
<dbReference type="Proteomes" id="UP000799757">
    <property type="component" value="Unassembled WGS sequence"/>
</dbReference>
<keyword evidence="1" id="KW-0732">Signal</keyword>
<evidence type="ECO:0000313" key="2">
    <source>
        <dbReference type="EMBL" id="KAF2790891.1"/>
    </source>
</evidence>
<dbReference type="EMBL" id="MU002049">
    <property type="protein sequence ID" value="KAF2790891.1"/>
    <property type="molecule type" value="Genomic_DNA"/>
</dbReference>
<evidence type="ECO:0000256" key="1">
    <source>
        <dbReference type="SAM" id="SignalP"/>
    </source>
</evidence>
<protein>
    <recommendedName>
        <fullName evidence="4">Lytic polysaccharide monooxygenase</fullName>
    </recommendedName>
</protein>
<evidence type="ECO:0008006" key="4">
    <source>
        <dbReference type="Google" id="ProtNLM"/>
    </source>
</evidence>
<dbReference type="AlphaFoldDB" id="A0A6A6X3S7"/>
<feature type="chain" id="PRO_5025549922" description="Lytic polysaccharide monooxygenase" evidence="1">
    <location>
        <begin position="24"/>
        <end position="189"/>
    </location>
</feature>
<sequence length="189" mass="21644">MAFIFSLKAAVLLLHCIFYTTAALPSVPIPAQRIDRIAEEQTIAPNIISPRSPSFEHGICRIHLFERTIGPKYAITLHLEVFDGSNTRVYDSGFPSTTWGGTITIRPDQLPMGYKIDVYADWVAHNEGSWKNWPLKIQVGEHLTNMDFRTTDKSRMPHCDVGRWIAPDPFDRYSPFMIPNRQADCYWNC</sequence>
<feature type="signal peptide" evidence="1">
    <location>
        <begin position="1"/>
        <end position="23"/>
    </location>
</feature>
<proteinExistence type="predicted"/>
<accession>A0A6A6X3S7</accession>
<keyword evidence="3" id="KW-1185">Reference proteome</keyword>
<evidence type="ECO:0000313" key="3">
    <source>
        <dbReference type="Proteomes" id="UP000799757"/>
    </source>
</evidence>